<dbReference type="Pfam" id="PF11706">
    <property type="entry name" value="zf-CGNR"/>
    <property type="match status" value="1"/>
</dbReference>
<evidence type="ECO:0000259" key="1">
    <source>
        <dbReference type="Pfam" id="PF11706"/>
    </source>
</evidence>
<dbReference type="Proteomes" id="UP000320806">
    <property type="component" value="Unassembled WGS sequence"/>
</dbReference>
<dbReference type="OrthoDB" id="3531194at2"/>
<comment type="caution">
    <text evidence="2">The sequence shown here is derived from an EMBL/GenBank/DDBJ whole genome shotgun (WGS) entry which is preliminary data.</text>
</comment>
<evidence type="ECO:0000313" key="3">
    <source>
        <dbReference type="Proteomes" id="UP000320806"/>
    </source>
</evidence>
<dbReference type="EMBL" id="VFMO01000001">
    <property type="protein sequence ID" value="TQJ15445.1"/>
    <property type="molecule type" value="Genomic_DNA"/>
</dbReference>
<evidence type="ECO:0000313" key="2">
    <source>
        <dbReference type="EMBL" id="TQJ15445.1"/>
    </source>
</evidence>
<dbReference type="InterPro" id="IPR010852">
    <property type="entry name" value="ABATE"/>
</dbReference>
<dbReference type="SUPFAM" id="SSF160904">
    <property type="entry name" value="Jann2411-like"/>
    <property type="match status" value="1"/>
</dbReference>
<dbReference type="InterPro" id="IPR021005">
    <property type="entry name" value="Znf_CGNR"/>
</dbReference>
<protein>
    <submittedName>
        <fullName evidence="2">Putative stress-induced transcription regulator</fullName>
    </submittedName>
</protein>
<accession>A0A542EJD9</accession>
<sequence>MRFAHDTEPALRAAVRLVNSASEPDTMTELEQLHEFYRSEGYTGQAPRTRADLDAVRALRPRLRAILTADRDSAAHLVNDALAQVQTQPRLVRHDDLDWHLHVVADDRPLDVRILVETAMAMIDFIRADELSRLSVCEADDCDGVVLDLTRNRSKIFCSPSCSNAAAVAAYRERQRRND</sequence>
<keyword evidence="3" id="KW-1185">Reference proteome</keyword>
<dbReference type="RefSeq" id="WP_141929013.1">
    <property type="nucleotide sequence ID" value="NZ_BAABCI010000013.1"/>
</dbReference>
<dbReference type="PANTHER" id="PTHR35525:SF3">
    <property type="entry name" value="BLL6575 PROTEIN"/>
    <property type="match status" value="1"/>
</dbReference>
<dbReference type="PANTHER" id="PTHR35525">
    <property type="entry name" value="BLL6575 PROTEIN"/>
    <property type="match status" value="1"/>
</dbReference>
<proteinExistence type="predicted"/>
<dbReference type="InterPro" id="IPR023286">
    <property type="entry name" value="ABATE_dom_sf"/>
</dbReference>
<dbReference type="Pfam" id="PF07336">
    <property type="entry name" value="ABATE"/>
    <property type="match status" value="1"/>
</dbReference>
<organism evidence="2 3">
    <name type="scientific">Yimella lutea</name>
    <dbReference type="NCBI Taxonomy" id="587872"/>
    <lineage>
        <taxon>Bacteria</taxon>
        <taxon>Bacillati</taxon>
        <taxon>Actinomycetota</taxon>
        <taxon>Actinomycetes</taxon>
        <taxon>Micrococcales</taxon>
        <taxon>Dermacoccaceae</taxon>
        <taxon>Yimella</taxon>
    </lineage>
</organism>
<name>A0A542EJD9_9MICO</name>
<feature type="domain" description="Zinc finger CGNR" evidence="1">
    <location>
        <begin position="133"/>
        <end position="175"/>
    </location>
</feature>
<reference evidence="2 3" key="1">
    <citation type="submission" date="2019-06" db="EMBL/GenBank/DDBJ databases">
        <title>Sequencing the genomes of 1000 actinobacteria strains.</title>
        <authorList>
            <person name="Klenk H.-P."/>
        </authorList>
    </citation>
    <scope>NUCLEOTIDE SEQUENCE [LARGE SCALE GENOMIC DNA]</scope>
    <source>
        <strain evidence="2 3">DSM 19828</strain>
    </source>
</reference>
<dbReference type="AlphaFoldDB" id="A0A542EJD9"/>
<dbReference type="Gene3D" id="1.10.3300.10">
    <property type="entry name" value="Jann2411-like domain"/>
    <property type="match status" value="1"/>
</dbReference>
<gene>
    <name evidence="2" type="ORF">FB459_2999</name>
</gene>